<sequence>MFMISPNILLAQTAVPNPQPKPLDLKSFSQKVVSIYKEMTFSGVELSLSKVILRDVPVGIAFAHFDRRRNKRYILLNYRYFLNEWKKDSTKTQYQLEGILAHEWAHHFLGHVFERGDIVKERDADLIAGRILYELGTSSQNESIQEQRLTGALSILPDHPVDKKHLSKEARIFLVQKGFLTGEVIFDYQKNKNLDAIRESLQTKFRNIEKNKNEEITNLASKYKDDNLKIEKQLDSLQKLDTVNVLNVASIRQVLSKKRDSLQIAKTNLLTSYETESTTITQKYETSKNVELKNETIYNLLYLDNPNAIMNDDLLRPYGKDKSDAGVYSYTLKGGIKITFDENKFDKNEKSVAYKDSIVAISATPASWPFLYQFMVDRSTYYIDQYCNLWTETIAAKAIQNKLFLQKRKIINP</sequence>
<evidence type="ECO:0000313" key="3">
    <source>
        <dbReference type="Proteomes" id="UP000253141"/>
    </source>
</evidence>
<keyword evidence="1" id="KW-0175">Coiled coil</keyword>
<accession>A0A369I280</accession>
<dbReference type="Proteomes" id="UP000253141">
    <property type="component" value="Unassembled WGS sequence"/>
</dbReference>
<name>A0A369I280_9BACT</name>
<reference evidence="2 3" key="1">
    <citation type="submission" date="2018-07" db="EMBL/GenBank/DDBJ databases">
        <title>Genome analysis of Runella aurantiaca.</title>
        <authorList>
            <person name="Yang X."/>
        </authorList>
    </citation>
    <scope>NUCLEOTIDE SEQUENCE [LARGE SCALE GENOMIC DNA]</scope>
    <source>
        <strain evidence="2 3">YX9</strain>
    </source>
</reference>
<evidence type="ECO:0000313" key="2">
    <source>
        <dbReference type="EMBL" id="RDB03668.1"/>
    </source>
</evidence>
<comment type="caution">
    <text evidence="2">The sequence shown here is derived from an EMBL/GenBank/DDBJ whole genome shotgun (WGS) entry which is preliminary data.</text>
</comment>
<proteinExistence type="predicted"/>
<organism evidence="2 3">
    <name type="scientific">Runella aurantiaca</name>
    <dbReference type="NCBI Taxonomy" id="2282308"/>
    <lineage>
        <taxon>Bacteria</taxon>
        <taxon>Pseudomonadati</taxon>
        <taxon>Bacteroidota</taxon>
        <taxon>Cytophagia</taxon>
        <taxon>Cytophagales</taxon>
        <taxon>Spirosomataceae</taxon>
        <taxon>Runella</taxon>
    </lineage>
</organism>
<feature type="coiled-coil region" evidence="1">
    <location>
        <begin position="191"/>
        <end position="240"/>
    </location>
</feature>
<gene>
    <name evidence="2" type="ORF">DVG78_22430</name>
</gene>
<evidence type="ECO:0000256" key="1">
    <source>
        <dbReference type="SAM" id="Coils"/>
    </source>
</evidence>
<keyword evidence="3" id="KW-1185">Reference proteome</keyword>
<dbReference type="EMBL" id="QPIW01000024">
    <property type="protein sequence ID" value="RDB03668.1"/>
    <property type="molecule type" value="Genomic_DNA"/>
</dbReference>
<protein>
    <submittedName>
        <fullName evidence="2">Uncharacterized protein</fullName>
    </submittedName>
</protein>
<dbReference type="AlphaFoldDB" id="A0A369I280"/>